<feature type="transmembrane region" description="Helical" evidence="1">
    <location>
        <begin position="157"/>
        <end position="182"/>
    </location>
</feature>
<feature type="transmembrane region" description="Helical" evidence="1">
    <location>
        <begin position="128"/>
        <end position="145"/>
    </location>
</feature>
<proteinExistence type="predicted"/>
<feature type="transmembrane region" description="Helical" evidence="1">
    <location>
        <begin position="249"/>
        <end position="269"/>
    </location>
</feature>
<accession>A0A1R2BHP1</accession>
<dbReference type="AlphaFoldDB" id="A0A1R2BHP1"/>
<protein>
    <submittedName>
        <fullName evidence="2">Uncharacterized protein</fullName>
    </submittedName>
</protein>
<dbReference type="EMBL" id="MPUH01000641">
    <property type="protein sequence ID" value="OMJ76261.1"/>
    <property type="molecule type" value="Genomic_DNA"/>
</dbReference>
<feature type="transmembrane region" description="Helical" evidence="1">
    <location>
        <begin position="188"/>
        <end position="206"/>
    </location>
</feature>
<evidence type="ECO:0000256" key="1">
    <source>
        <dbReference type="SAM" id="Phobius"/>
    </source>
</evidence>
<feature type="transmembrane region" description="Helical" evidence="1">
    <location>
        <begin position="97"/>
        <end position="116"/>
    </location>
</feature>
<feature type="transmembrane region" description="Helical" evidence="1">
    <location>
        <begin position="218"/>
        <end position="243"/>
    </location>
</feature>
<dbReference type="Proteomes" id="UP000187209">
    <property type="component" value="Unassembled WGS sequence"/>
</dbReference>
<gene>
    <name evidence="2" type="ORF">SteCoe_24395</name>
</gene>
<sequence>MAASHLVYCGLFISGSFLQELSQFQETILSDDPFCLFPIKKHLYLFFMFLFGLSLDLYSLLYIPILTYVLLGSCRIAFYNYFNLPSCDLSHKNNEKIGFTLIAISCSIAIFFGGMQQTIQTISIDSNFIIYNFFMTIFLFALKFLKVFNNTFSSEVCITANIGVFKIGIIKIIMLLSIGYIGEDKFSIIFQYTIIGVALIFINYVLFKRLYKQYDHFIIFGTYQIWSLAFGYIIGLVFIFYGASYYTVRVAYCALSGIIGILGIGFLIYEREMFLKDNGNKKSRERIEKYNEMEMVRNKLGNLKDCDENDNLIDCNVVDEDLKINDGKNV</sequence>
<reference evidence="2 3" key="1">
    <citation type="submission" date="2016-11" db="EMBL/GenBank/DDBJ databases">
        <title>The macronuclear genome of Stentor coeruleus: a giant cell with tiny introns.</title>
        <authorList>
            <person name="Slabodnick M."/>
            <person name="Ruby J.G."/>
            <person name="Reiff S.B."/>
            <person name="Swart E.C."/>
            <person name="Gosai S."/>
            <person name="Prabakaran S."/>
            <person name="Witkowska E."/>
            <person name="Larue G.E."/>
            <person name="Fisher S."/>
            <person name="Freeman R.M."/>
            <person name="Gunawardena J."/>
            <person name="Chu W."/>
            <person name="Stover N.A."/>
            <person name="Gregory B.D."/>
            <person name="Nowacki M."/>
            <person name="Derisi J."/>
            <person name="Roy S.W."/>
            <person name="Marshall W.F."/>
            <person name="Sood P."/>
        </authorList>
    </citation>
    <scope>NUCLEOTIDE SEQUENCE [LARGE SCALE GENOMIC DNA]</scope>
    <source>
        <strain evidence="2">WM001</strain>
    </source>
</reference>
<keyword evidence="1" id="KW-0812">Transmembrane</keyword>
<keyword evidence="1" id="KW-1133">Transmembrane helix</keyword>
<evidence type="ECO:0000313" key="2">
    <source>
        <dbReference type="EMBL" id="OMJ76261.1"/>
    </source>
</evidence>
<organism evidence="2 3">
    <name type="scientific">Stentor coeruleus</name>
    <dbReference type="NCBI Taxonomy" id="5963"/>
    <lineage>
        <taxon>Eukaryota</taxon>
        <taxon>Sar</taxon>
        <taxon>Alveolata</taxon>
        <taxon>Ciliophora</taxon>
        <taxon>Postciliodesmatophora</taxon>
        <taxon>Heterotrichea</taxon>
        <taxon>Heterotrichida</taxon>
        <taxon>Stentoridae</taxon>
        <taxon>Stentor</taxon>
    </lineage>
</organism>
<evidence type="ECO:0000313" key="3">
    <source>
        <dbReference type="Proteomes" id="UP000187209"/>
    </source>
</evidence>
<feature type="transmembrane region" description="Helical" evidence="1">
    <location>
        <begin position="42"/>
        <end position="71"/>
    </location>
</feature>
<keyword evidence="1" id="KW-0472">Membrane</keyword>
<name>A0A1R2BHP1_9CILI</name>
<keyword evidence="3" id="KW-1185">Reference proteome</keyword>
<comment type="caution">
    <text evidence="2">The sequence shown here is derived from an EMBL/GenBank/DDBJ whole genome shotgun (WGS) entry which is preliminary data.</text>
</comment>